<feature type="zinc finger region" evidence="16">
    <location>
        <begin position="100"/>
        <end position="136"/>
    </location>
</feature>
<sequence length="140" mass="16290">MADDNPIRLDEYCKRLGVSFFDVTLPCLFCKFPLTVQDLASFYSKDLCLVWRGKNCFACCTPCLKLCAKYEQENYSRCIVSGYCIEGLLNISLCNLLVRCLYCFKKLDYAEKIDCCVGDLPFCLIRHHWRNCCRLCKRTI</sequence>
<evidence type="ECO:0000256" key="14">
    <source>
        <dbReference type="ARBA" id="ARBA00023280"/>
    </source>
</evidence>
<keyword evidence="3 16" id="KW-1048">Host nucleus</keyword>
<evidence type="ECO:0000256" key="10">
    <source>
        <dbReference type="ARBA" id="ARBA00023125"/>
    </source>
</evidence>
<evidence type="ECO:0000256" key="2">
    <source>
        <dbReference type="ARBA" id="ARBA00022518"/>
    </source>
</evidence>
<feature type="zinc finger region" evidence="16">
    <location>
        <begin position="27"/>
        <end position="63"/>
    </location>
</feature>
<evidence type="ECO:0000256" key="7">
    <source>
        <dbReference type="ARBA" id="ARBA00022771"/>
    </source>
</evidence>
<keyword evidence="7 16" id="KW-0863">Zinc-finger</keyword>
<accession>A0A385PI55</accession>
<dbReference type="GO" id="GO:0039648">
    <property type="term" value="P:symbiont-mediated perturbation of host ubiquitin-like protein modification"/>
    <property type="evidence" value="ECO:0007669"/>
    <property type="project" value="UniProtKB-UniRule"/>
</dbReference>
<evidence type="ECO:0000256" key="15">
    <source>
        <dbReference type="ARBA" id="ARBA00023323"/>
    </source>
</evidence>
<keyword evidence="8 16" id="KW-0862">Zinc</keyword>
<comment type="caution">
    <text evidence="16">Lacks conserved residue(s) required for the propagation of feature annotation.</text>
</comment>
<dbReference type="SUPFAM" id="SSF161229">
    <property type="entry name" value="E6 C-terminal domain-like"/>
    <property type="match status" value="2"/>
</dbReference>
<dbReference type="Gene3D" id="3.30.240.40">
    <property type="entry name" value="E6 early regulatory protein"/>
    <property type="match status" value="2"/>
</dbReference>
<evidence type="ECO:0000256" key="9">
    <source>
        <dbReference type="ARBA" id="ARBA00023015"/>
    </source>
</evidence>
<dbReference type="GO" id="GO:0039502">
    <property type="term" value="P:symbiont-mediated suppression of host type I interferon-mediated signaling pathway"/>
    <property type="evidence" value="ECO:0007669"/>
    <property type="project" value="UniProtKB-UniRule"/>
</dbReference>
<dbReference type="GO" id="GO:0052150">
    <property type="term" value="P:symbiont-mediated perturbation of host apoptosis"/>
    <property type="evidence" value="ECO:0007669"/>
    <property type="project" value="UniProtKB-KW"/>
</dbReference>
<dbReference type="Pfam" id="PF00518">
    <property type="entry name" value="E6"/>
    <property type="match status" value="1"/>
</dbReference>
<dbReference type="HAMAP" id="MF_04006">
    <property type="entry name" value="HPV_E6"/>
    <property type="match status" value="1"/>
</dbReference>
<evidence type="ECO:0000256" key="13">
    <source>
        <dbReference type="ARBA" id="ARBA00023200"/>
    </source>
</evidence>
<evidence type="ECO:0000256" key="8">
    <source>
        <dbReference type="ARBA" id="ARBA00022833"/>
    </source>
</evidence>
<name>A0A385PI55_9PAPI</name>
<dbReference type="InterPro" id="IPR001334">
    <property type="entry name" value="E6"/>
</dbReference>
<organism evidence="18">
    <name type="scientific">Human papillomavirus</name>
    <dbReference type="NCBI Taxonomy" id="10566"/>
    <lineage>
        <taxon>Viruses</taxon>
        <taxon>Monodnaviria</taxon>
        <taxon>Shotokuvirae</taxon>
        <taxon>Cossaviricota</taxon>
        <taxon>Papovaviricetes</taxon>
        <taxon>Zurhausenvirales</taxon>
        <taxon>Papillomaviridae</taxon>
    </lineage>
</organism>
<keyword evidence="14 16" id="KW-0899">Viral immunoevasion</keyword>
<dbReference type="InterPro" id="IPR038575">
    <property type="entry name" value="E6_sf"/>
</dbReference>
<evidence type="ECO:0000256" key="5">
    <source>
        <dbReference type="ARBA" id="ARBA00022632"/>
    </source>
</evidence>
<keyword evidence="11 16" id="KW-0010">Activator</keyword>
<evidence type="ECO:0000256" key="6">
    <source>
        <dbReference type="ARBA" id="ARBA00022723"/>
    </source>
</evidence>
<evidence type="ECO:0000256" key="17">
    <source>
        <dbReference type="RuleBase" id="RU363123"/>
    </source>
</evidence>
<evidence type="ECO:0000313" key="18">
    <source>
        <dbReference type="EMBL" id="AYA93531.1"/>
    </source>
</evidence>
<dbReference type="EMBL" id="MH777178">
    <property type="protein sequence ID" value="AYA93531.1"/>
    <property type="molecule type" value="Genomic_DNA"/>
</dbReference>
<keyword evidence="12 16" id="KW-0804">Transcription</keyword>
<keyword evidence="13 16" id="KW-1035">Host cytoplasm</keyword>
<reference evidence="18" key="1">
    <citation type="journal article" date="2018" name="Nat. Med.">
        <title>Expanded skin virome in DOCK8-deficient patients.</title>
        <authorList>
            <consortium name="NISC Comparative Sequencing Program"/>
            <person name="Tirosh O."/>
            <person name="Conlan S."/>
            <person name="Deming C."/>
            <person name="Lee-Lin S.Q."/>
            <person name="Huang X."/>
            <person name="Su H.C."/>
            <person name="Freeman A.F."/>
            <person name="Segre J.A."/>
            <person name="Kong H.H."/>
        </authorList>
    </citation>
    <scope>NUCLEOTIDE SEQUENCE</scope>
    <source>
        <strain evidence="18">HPV-mSK_030</strain>
    </source>
</reference>
<dbReference type="GO" id="GO:0008270">
    <property type="term" value="F:zinc ion binding"/>
    <property type="evidence" value="ECO:0007669"/>
    <property type="project" value="UniProtKB-KW"/>
</dbReference>
<comment type="subunit">
    <text evidence="16">Forms homodimers. Interacts with ubiquitin-protein ligase UBE3A/E6-AP; this interaction stimulates UBE3A ubiquitin activity. Interacts with host BAK1.</text>
</comment>
<gene>
    <name evidence="16" type="primary">E6</name>
</gene>
<dbReference type="GO" id="GO:0042025">
    <property type="term" value="C:host cell nucleus"/>
    <property type="evidence" value="ECO:0007669"/>
    <property type="project" value="UniProtKB-SubCell"/>
</dbReference>
<dbReference type="GO" id="GO:0052170">
    <property type="term" value="P:symbiont-mediated suppression of host innate immune response"/>
    <property type="evidence" value="ECO:0007669"/>
    <property type="project" value="UniProtKB-KW"/>
</dbReference>
<comment type="function">
    <text evidence="16">Plays a major role in the induction and maintenance of cellular transformation. E6 associates with host UBE3A/E6-AP ubiquitin-protein ligase and modulates its activity. Protects host keratinocytes from apoptosis by mediating the degradation of host BAK1. May also inhibit host immune response.</text>
</comment>
<keyword evidence="9 16" id="KW-0805">Transcription regulation</keyword>
<evidence type="ECO:0000256" key="1">
    <source>
        <dbReference type="ARBA" id="ARBA00006346"/>
    </source>
</evidence>
<keyword evidence="4 16" id="KW-0945">Host-virus interaction</keyword>
<keyword evidence="5 16" id="KW-1090">Inhibition of host innate immune response by virus</keyword>
<protein>
    <recommendedName>
        <fullName evidence="16 17">Protein E6</fullName>
    </recommendedName>
</protein>
<comment type="similarity">
    <text evidence="1 16 17">Belongs to the papillomaviridae E6 protein family.</text>
</comment>
<comment type="subcellular location">
    <subcellularLocation>
        <location evidence="16 17">Host cytoplasm</location>
    </subcellularLocation>
    <subcellularLocation>
        <location evidence="16 17">Host nucleus</location>
    </subcellularLocation>
</comment>
<proteinExistence type="inferred from homology"/>
<dbReference type="GO" id="GO:0006355">
    <property type="term" value="P:regulation of DNA-templated transcription"/>
    <property type="evidence" value="ECO:0007669"/>
    <property type="project" value="UniProtKB-UniRule"/>
</dbReference>
<evidence type="ECO:0000256" key="3">
    <source>
        <dbReference type="ARBA" id="ARBA00022562"/>
    </source>
</evidence>
<dbReference type="GO" id="GO:0006351">
    <property type="term" value="P:DNA-templated transcription"/>
    <property type="evidence" value="ECO:0007669"/>
    <property type="project" value="UniProtKB-UniRule"/>
</dbReference>
<keyword evidence="10 16" id="KW-0238">DNA-binding</keyword>
<dbReference type="GO" id="GO:0003677">
    <property type="term" value="F:DNA binding"/>
    <property type="evidence" value="ECO:0007669"/>
    <property type="project" value="UniProtKB-UniRule"/>
</dbReference>
<keyword evidence="2 16" id="KW-0244">Early protein</keyword>
<evidence type="ECO:0000256" key="12">
    <source>
        <dbReference type="ARBA" id="ARBA00023163"/>
    </source>
</evidence>
<evidence type="ECO:0000256" key="11">
    <source>
        <dbReference type="ARBA" id="ARBA00023159"/>
    </source>
</evidence>
<evidence type="ECO:0000256" key="16">
    <source>
        <dbReference type="HAMAP-Rule" id="MF_04006"/>
    </source>
</evidence>
<dbReference type="GO" id="GO:0030430">
    <property type="term" value="C:host cell cytoplasm"/>
    <property type="evidence" value="ECO:0007669"/>
    <property type="project" value="UniProtKB-SubCell"/>
</dbReference>
<evidence type="ECO:0000256" key="4">
    <source>
        <dbReference type="ARBA" id="ARBA00022581"/>
    </source>
</evidence>
<keyword evidence="15 16" id="KW-1119">Modulation of host cell apoptosis by virus</keyword>
<keyword evidence="6 16" id="KW-0479">Metal-binding</keyword>